<organism evidence="8 9">
    <name type="scientific">Cyclostephanos tholiformis</name>
    <dbReference type="NCBI Taxonomy" id="382380"/>
    <lineage>
        <taxon>Eukaryota</taxon>
        <taxon>Sar</taxon>
        <taxon>Stramenopiles</taxon>
        <taxon>Ochrophyta</taxon>
        <taxon>Bacillariophyta</taxon>
        <taxon>Coscinodiscophyceae</taxon>
        <taxon>Thalassiosirophycidae</taxon>
        <taxon>Stephanodiscales</taxon>
        <taxon>Stephanodiscaceae</taxon>
        <taxon>Cyclostephanos</taxon>
    </lineage>
</organism>
<name>A0ABD3RDW3_9STRA</name>
<dbReference type="InterPro" id="IPR042468">
    <property type="entry name" value="Peptidase_C65_otubain_sub1"/>
</dbReference>
<dbReference type="EMBL" id="JALLPB020000282">
    <property type="protein sequence ID" value="KAL3811088.1"/>
    <property type="molecule type" value="Genomic_DNA"/>
</dbReference>
<dbReference type="CDD" id="cd22749">
    <property type="entry name" value="Otubain_C65"/>
    <property type="match status" value="1"/>
</dbReference>
<evidence type="ECO:0000256" key="2">
    <source>
        <dbReference type="ARBA" id="ARBA00012759"/>
    </source>
</evidence>
<protein>
    <recommendedName>
        <fullName evidence="2">ubiquitinyl hydrolase 1</fullName>
        <ecNumber evidence="2">3.4.19.12</ecNumber>
    </recommendedName>
</protein>
<evidence type="ECO:0000256" key="6">
    <source>
        <dbReference type="ARBA" id="ARBA00022807"/>
    </source>
</evidence>
<keyword evidence="5" id="KW-0378">Hydrolase</keyword>
<accession>A0ABD3RDW3</accession>
<evidence type="ECO:0000256" key="4">
    <source>
        <dbReference type="ARBA" id="ARBA00022786"/>
    </source>
</evidence>
<dbReference type="InterPro" id="IPR038765">
    <property type="entry name" value="Papain-like_cys_pep_sf"/>
</dbReference>
<gene>
    <name evidence="8" type="ORF">ACHAXA_008065</name>
</gene>
<evidence type="ECO:0000256" key="5">
    <source>
        <dbReference type="ARBA" id="ARBA00022801"/>
    </source>
</evidence>
<dbReference type="AlphaFoldDB" id="A0ABD3RDW3"/>
<feature type="domain" description="OTU" evidence="7">
    <location>
        <begin position="79"/>
        <end position="317"/>
    </location>
</feature>
<dbReference type="Gene3D" id="1.20.1300.20">
    <property type="entry name" value="Peptidase C65 Otubain, subdomain 2"/>
    <property type="match status" value="1"/>
</dbReference>
<evidence type="ECO:0000313" key="9">
    <source>
        <dbReference type="Proteomes" id="UP001530377"/>
    </source>
</evidence>
<dbReference type="Gene3D" id="3.30.200.60">
    <property type="entry name" value="Peptidase C65 Otubain, subdomain 1"/>
    <property type="match status" value="1"/>
</dbReference>
<keyword evidence="6" id="KW-0788">Thiol protease</keyword>
<comment type="catalytic activity">
    <reaction evidence="1">
        <text>Thiol-dependent hydrolysis of ester, thioester, amide, peptide and isopeptide bonds formed by the C-terminal Gly of ubiquitin (a 76-residue protein attached to proteins as an intracellular targeting signal).</text>
        <dbReference type="EC" id="3.4.19.12"/>
    </reaction>
</comment>
<evidence type="ECO:0000256" key="3">
    <source>
        <dbReference type="ARBA" id="ARBA00022670"/>
    </source>
</evidence>
<keyword evidence="4" id="KW-0833">Ubl conjugation pathway</keyword>
<dbReference type="InterPro" id="IPR042467">
    <property type="entry name" value="Peptidase_C65_otubain_sub2"/>
</dbReference>
<keyword evidence="3" id="KW-0645">Protease</keyword>
<evidence type="ECO:0000313" key="8">
    <source>
        <dbReference type="EMBL" id="KAL3811088.1"/>
    </source>
</evidence>
<reference evidence="8 9" key="1">
    <citation type="submission" date="2024-10" db="EMBL/GenBank/DDBJ databases">
        <title>Updated reference genomes for cyclostephanoid diatoms.</title>
        <authorList>
            <person name="Roberts W.R."/>
            <person name="Alverson A.J."/>
        </authorList>
    </citation>
    <scope>NUCLEOTIDE SEQUENCE [LARGE SCALE GENOMIC DNA]</scope>
    <source>
        <strain evidence="8 9">AJA228-03</strain>
    </source>
</reference>
<evidence type="ECO:0000256" key="1">
    <source>
        <dbReference type="ARBA" id="ARBA00000707"/>
    </source>
</evidence>
<dbReference type="Proteomes" id="UP001530377">
    <property type="component" value="Unassembled WGS sequence"/>
</dbReference>
<dbReference type="PROSITE" id="PS50802">
    <property type="entry name" value="OTU"/>
    <property type="match status" value="1"/>
</dbReference>
<dbReference type="GO" id="GO:0006508">
    <property type="term" value="P:proteolysis"/>
    <property type="evidence" value="ECO:0007669"/>
    <property type="project" value="UniProtKB-KW"/>
</dbReference>
<dbReference type="GO" id="GO:0004843">
    <property type="term" value="F:cysteine-type deubiquitinase activity"/>
    <property type="evidence" value="ECO:0007669"/>
    <property type="project" value="UniProtKB-EC"/>
</dbReference>
<evidence type="ECO:0000259" key="7">
    <source>
        <dbReference type="PROSITE" id="PS50802"/>
    </source>
</evidence>
<dbReference type="PANTHER" id="PTHR12931">
    <property type="entry name" value="UBIQUITIN THIOLESTERASE PROTEIN OTUB"/>
    <property type="match status" value="1"/>
</dbReference>
<sequence length="317" mass="36381">MPDDFSGTVDDILQNEHLLTQAQLEAIEREIKSSQPLTSHLLPISVLAQQYKADDTSNINDDEQCGFARAASFLCGKYASLRKVRGDGNCFYRAFLYAMCERLLSRRLDHRNDDDDDDAEFRRVKRTVVDSLKWICRQGYDEYTIDMFHEELVDLFDFIERASSETSSKEGIDDDHTKAVPSENVMQQLHSKLNEEHAASDYCTWFMRLMVAGQMKSNPDRYLPYILVENYNDVHSFCSREVEPMGKECGMVQVSALAECFGVRVVIEYMDGRMGLGGERLAHHVFGGEVDDDSDVNKEERTSITLLYRPGHYDILY</sequence>
<comment type="caution">
    <text evidence="8">The sequence shown here is derived from an EMBL/GenBank/DDBJ whole genome shotgun (WGS) entry which is preliminary data.</text>
</comment>
<proteinExistence type="predicted"/>
<dbReference type="InterPro" id="IPR019400">
    <property type="entry name" value="Peptidase_C65_otubain"/>
</dbReference>
<dbReference type="SUPFAM" id="SSF54001">
    <property type="entry name" value="Cysteine proteinases"/>
    <property type="match status" value="1"/>
</dbReference>
<dbReference type="PANTHER" id="PTHR12931:SF15">
    <property type="entry name" value="UBIQUITIN THIOESTERASE OTUBAIN-LIKE"/>
    <property type="match status" value="1"/>
</dbReference>
<keyword evidence="9" id="KW-1185">Reference proteome</keyword>
<dbReference type="Pfam" id="PF10275">
    <property type="entry name" value="Peptidase_C65"/>
    <property type="match status" value="1"/>
</dbReference>
<dbReference type="InterPro" id="IPR003323">
    <property type="entry name" value="OTU_dom"/>
</dbReference>
<dbReference type="EC" id="3.4.19.12" evidence="2"/>